<evidence type="ECO:0000256" key="6">
    <source>
        <dbReference type="ARBA" id="ARBA00023303"/>
    </source>
</evidence>
<evidence type="ECO:0000256" key="10">
    <source>
        <dbReference type="HAMAP-Rule" id="MF_00454"/>
    </source>
</evidence>
<evidence type="ECO:0000256" key="2">
    <source>
        <dbReference type="ARBA" id="ARBA00022475"/>
    </source>
</evidence>
<dbReference type="PANTHER" id="PTHR28259">
    <property type="entry name" value="FLUORIDE EXPORT PROTEIN 1-RELATED"/>
    <property type="match status" value="1"/>
</dbReference>
<keyword evidence="5 10" id="KW-0472">Membrane</keyword>
<keyword evidence="2 10" id="KW-1003">Cell membrane</keyword>
<evidence type="ECO:0000256" key="8">
    <source>
        <dbReference type="ARBA" id="ARBA00035585"/>
    </source>
</evidence>
<accession>A0ABS2P7X7</accession>
<evidence type="ECO:0000256" key="9">
    <source>
        <dbReference type="ARBA" id="ARBA00049940"/>
    </source>
</evidence>
<feature type="transmembrane region" description="Helical" evidence="10">
    <location>
        <begin position="94"/>
        <end position="119"/>
    </location>
</feature>
<organism evidence="11 12">
    <name type="scientific">Geomicrobium sediminis</name>
    <dbReference type="NCBI Taxonomy" id="1347788"/>
    <lineage>
        <taxon>Bacteria</taxon>
        <taxon>Bacillati</taxon>
        <taxon>Bacillota</taxon>
        <taxon>Bacilli</taxon>
        <taxon>Bacillales</taxon>
        <taxon>Geomicrobium</taxon>
    </lineage>
</organism>
<keyword evidence="4 10" id="KW-1133">Transmembrane helix</keyword>
<dbReference type="Proteomes" id="UP000741863">
    <property type="component" value="Unassembled WGS sequence"/>
</dbReference>
<keyword evidence="6 10" id="KW-0407">Ion channel</keyword>
<evidence type="ECO:0000313" key="11">
    <source>
        <dbReference type="EMBL" id="MBM7631231.1"/>
    </source>
</evidence>
<dbReference type="Pfam" id="PF02537">
    <property type="entry name" value="CRCB"/>
    <property type="match status" value="1"/>
</dbReference>
<comment type="activity regulation">
    <text evidence="10">Na(+) is not transported, but it plays an essential structural role and its presence is essential for fluoride channel function.</text>
</comment>
<dbReference type="RefSeq" id="WP_204695400.1">
    <property type="nucleotide sequence ID" value="NZ_JAFBEC010000001.1"/>
</dbReference>
<sequence>MNILAVTIGGAIGSLLRYLLGLTLAKAFQNAFIPVSMIVVNALGSFGLGAFIAIEQLASDSFIYATIAIGFFGGFTTFSTFSVEALDLFSQKRYVHMIVYVSLSVLLSIGFFILGYAILVQG</sequence>
<evidence type="ECO:0000313" key="12">
    <source>
        <dbReference type="Proteomes" id="UP000741863"/>
    </source>
</evidence>
<comment type="similarity">
    <text evidence="7 10">Belongs to the fluoride channel Fluc/FEX (TC 1.A.43) family.</text>
</comment>
<proteinExistence type="inferred from homology"/>
<gene>
    <name evidence="10" type="primary">fluC</name>
    <name evidence="10" type="synonym">crcB</name>
    <name evidence="11" type="ORF">JOD17_000322</name>
</gene>
<dbReference type="EMBL" id="JAFBEC010000001">
    <property type="protein sequence ID" value="MBM7631231.1"/>
    <property type="molecule type" value="Genomic_DNA"/>
</dbReference>
<evidence type="ECO:0000256" key="5">
    <source>
        <dbReference type="ARBA" id="ARBA00023136"/>
    </source>
</evidence>
<keyword evidence="10" id="KW-0813">Transport</keyword>
<keyword evidence="10" id="KW-0915">Sodium</keyword>
<evidence type="ECO:0000256" key="7">
    <source>
        <dbReference type="ARBA" id="ARBA00035120"/>
    </source>
</evidence>
<keyword evidence="12" id="KW-1185">Reference proteome</keyword>
<feature type="binding site" evidence="10">
    <location>
        <position position="73"/>
    </location>
    <ligand>
        <name>Na(+)</name>
        <dbReference type="ChEBI" id="CHEBI:29101"/>
        <note>structural</note>
    </ligand>
</feature>
<feature type="transmembrane region" description="Helical" evidence="10">
    <location>
        <begin position="61"/>
        <end position="82"/>
    </location>
</feature>
<comment type="catalytic activity">
    <reaction evidence="8">
        <text>fluoride(in) = fluoride(out)</text>
        <dbReference type="Rhea" id="RHEA:76159"/>
        <dbReference type="ChEBI" id="CHEBI:17051"/>
    </reaction>
    <physiologicalReaction direction="left-to-right" evidence="8">
        <dbReference type="Rhea" id="RHEA:76160"/>
    </physiologicalReaction>
</comment>
<evidence type="ECO:0000256" key="1">
    <source>
        <dbReference type="ARBA" id="ARBA00004651"/>
    </source>
</evidence>
<keyword evidence="3 10" id="KW-0812">Transmembrane</keyword>
<feature type="transmembrane region" description="Helical" evidence="10">
    <location>
        <begin position="31"/>
        <end position="54"/>
    </location>
</feature>
<dbReference type="NCBIfam" id="TIGR00494">
    <property type="entry name" value="crcB"/>
    <property type="match status" value="1"/>
</dbReference>
<reference evidence="11 12" key="1">
    <citation type="submission" date="2021-01" db="EMBL/GenBank/DDBJ databases">
        <title>Genomic Encyclopedia of Type Strains, Phase IV (KMG-IV): sequencing the most valuable type-strain genomes for metagenomic binning, comparative biology and taxonomic classification.</title>
        <authorList>
            <person name="Goeker M."/>
        </authorList>
    </citation>
    <scope>NUCLEOTIDE SEQUENCE [LARGE SCALE GENOMIC DNA]</scope>
    <source>
        <strain evidence="11 12">DSM 25540</strain>
    </source>
</reference>
<comment type="function">
    <text evidence="9 10">Fluoride-specific ion channel. Important for reducing fluoride concentration in the cell, thus reducing its toxicity.</text>
</comment>
<protein>
    <recommendedName>
        <fullName evidence="10">Fluoride-specific ion channel FluC</fullName>
    </recommendedName>
</protein>
<keyword evidence="10" id="KW-0479">Metal-binding</keyword>
<evidence type="ECO:0000256" key="4">
    <source>
        <dbReference type="ARBA" id="ARBA00022989"/>
    </source>
</evidence>
<comment type="caution">
    <text evidence="11">The sequence shown here is derived from an EMBL/GenBank/DDBJ whole genome shotgun (WGS) entry which is preliminary data.</text>
</comment>
<name>A0ABS2P7X7_9BACL</name>
<comment type="subcellular location">
    <subcellularLocation>
        <location evidence="1 10">Cell membrane</location>
        <topology evidence="1 10">Multi-pass membrane protein</topology>
    </subcellularLocation>
</comment>
<keyword evidence="10" id="KW-0406">Ion transport</keyword>
<dbReference type="InterPro" id="IPR003691">
    <property type="entry name" value="FluC"/>
</dbReference>
<dbReference type="HAMAP" id="MF_00454">
    <property type="entry name" value="FluC"/>
    <property type="match status" value="1"/>
</dbReference>
<feature type="binding site" evidence="10">
    <location>
        <position position="76"/>
    </location>
    <ligand>
        <name>Na(+)</name>
        <dbReference type="ChEBI" id="CHEBI:29101"/>
        <note>structural</note>
    </ligand>
</feature>
<dbReference type="PANTHER" id="PTHR28259:SF1">
    <property type="entry name" value="FLUORIDE EXPORT PROTEIN 1-RELATED"/>
    <property type="match status" value="1"/>
</dbReference>
<evidence type="ECO:0000256" key="3">
    <source>
        <dbReference type="ARBA" id="ARBA00022692"/>
    </source>
</evidence>